<sequence>MDVGSLTLRKLQLLQIQENNEHISNECVFVTLSGAEHGRGRVNWGTSGEPKIRFFTSVVAKNPAVINVGGFMAVDRELIRSEWYMNLLGEIMGNHLGKKNHPQYTRPGSNYDLPVIDSLVYCERSALEHAATELAGKLLTYVVILQQFQGFYKVSSGNDSITSNSG</sequence>
<gene>
    <name evidence="1" type="ORF">TSIB3V08_LOCUS12437</name>
</gene>
<organism evidence="1">
    <name type="scientific">Timema shepardi</name>
    <name type="common">Walking stick</name>
    <dbReference type="NCBI Taxonomy" id="629360"/>
    <lineage>
        <taxon>Eukaryota</taxon>
        <taxon>Metazoa</taxon>
        <taxon>Ecdysozoa</taxon>
        <taxon>Arthropoda</taxon>
        <taxon>Hexapoda</taxon>
        <taxon>Insecta</taxon>
        <taxon>Pterygota</taxon>
        <taxon>Neoptera</taxon>
        <taxon>Polyneoptera</taxon>
        <taxon>Phasmatodea</taxon>
        <taxon>Timematodea</taxon>
        <taxon>Timematoidea</taxon>
        <taxon>Timematidae</taxon>
        <taxon>Timema</taxon>
    </lineage>
</organism>
<reference evidence="1" key="1">
    <citation type="submission" date="2020-11" db="EMBL/GenBank/DDBJ databases">
        <authorList>
            <person name="Tran Van P."/>
        </authorList>
    </citation>
    <scope>NUCLEOTIDE SEQUENCE</scope>
</reference>
<dbReference type="EMBL" id="OC013419">
    <property type="protein sequence ID" value="CAD7268435.1"/>
    <property type="molecule type" value="Genomic_DNA"/>
</dbReference>
<evidence type="ECO:0000313" key="1">
    <source>
        <dbReference type="EMBL" id="CAD7268435.1"/>
    </source>
</evidence>
<protein>
    <submittedName>
        <fullName evidence="1">Uncharacterized protein</fullName>
    </submittedName>
</protein>
<accession>A0A7R9G707</accession>
<proteinExistence type="predicted"/>
<dbReference type="AlphaFoldDB" id="A0A7R9G707"/>
<name>A0A7R9G707_TIMSH</name>